<evidence type="ECO:0000256" key="4">
    <source>
        <dbReference type="ARBA" id="ARBA00023136"/>
    </source>
</evidence>
<comment type="subcellular location">
    <subcellularLocation>
        <location evidence="1">Cell outer membrane</location>
    </subcellularLocation>
</comment>
<accession>D7NDU2</accession>
<evidence type="ECO:0000256" key="5">
    <source>
        <dbReference type="ARBA" id="ARBA00023237"/>
    </source>
</evidence>
<protein>
    <submittedName>
        <fullName evidence="7">Outer membrane protein</fullName>
    </submittedName>
</protein>
<organism evidence="7 8">
    <name type="scientific">Segatella oris C735</name>
    <dbReference type="NCBI Taxonomy" id="563008"/>
    <lineage>
        <taxon>Bacteria</taxon>
        <taxon>Pseudomonadati</taxon>
        <taxon>Bacteroidota</taxon>
        <taxon>Bacteroidia</taxon>
        <taxon>Bacteroidales</taxon>
        <taxon>Prevotellaceae</taxon>
        <taxon>Segatella</taxon>
    </lineage>
</organism>
<sequence length="547" mass="62151">MKTNMKLVVAVGVMALATGCTDLDVPLKSQYPEYPNTEIARNAQMNGIYSHFRGVLGRRFYEAMSLSSDEQTAVSYSGGWIDGGTYSHPSLHDFNYEDNTIDWMGELGKGCVKANEVINSNADDKYKMPARAMRAYFEFVMMDCWGDAPILDVTVEGNDMTKRQPRAAVAKYIEKELLEIIPHLSTDADEGRNGIPNKYMAQALLAKLYINWAVYTAASVDKYDASSATNEKLDACISVCDELINSGKFNLGSMAYRFKFGPNNSALHVEDFIYAMTYDTYTATGMQYGRANNYKDIKSMNPSYFGMKLSNSGGGYMTMTPEFANLFTLAGDERNSCVIGGQVYVYDPTTLLPTTQIAKDRKGNPLILTKDITLRYTDATHTVRDWKNLDIGDDLDGWRQGYRSVKFFVSNDDYKNGRNQSNDVPIFRYADILLMKAEALTRKGTGGTAAQALFNQIRTYVHAPSLTHVPTLQDIYEERGREFMNENWRRNDMIRFGHFEDEFFPHYHSNPYANFEKTRRIFPIHKDMLDNNTEWKQNPGYPDPRKK</sequence>
<dbReference type="Proteomes" id="UP000003805">
    <property type="component" value="Unassembled WGS sequence"/>
</dbReference>
<dbReference type="PROSITE" id="PS51257">
    <property type="entry name" value="PROKAR_LIPOPROTEIN"/>
    <property type="match status" value="1"/>
</dbReference>
<evidence type="ECO:0000256" key="3">
    <source>
        <dbReference type="ARBA" id="ARBA00022729"/>
    </source>
</evidence>
<keyword evidence="4" id="KW-0472">Membrane</keyword>
<name>D7NDU2_9BACT</name>
<dbReference type="RefSeq" id="WP_004377999.1">
    <property type="nucleotide sequence ID" value="NZ_GL349569.1"/>
</dbReference>
<gene>
    <name evidence="7" type="ORF">HMPREF0665_01716</name>
</gene>
<dbReference type="EMBL" id="GL349569">
    <property type="protein sequence ID" value="EFI48089.1"/>
    <property type="molecule type" value="Genomic_DNA"/>
</dbReference>
<keyword evidence="5" id="KW-0998">Cell outer membrane</keyword>
<evidence type="ECO:0000256" key="2">
    <source>
        <dbReference type="ARBA" id="ARBA00006275"/>
    </source>
</evidence>
<dbReference type="eggNOG" id="COG3637">
    <property type="taxonomic scope" value="Bacteria"/>
</dbReference>
<reference evidence="7 8" key="1">
    <citation type="submission" date="2010-02" db="EMBL/GenBank/DDBJ databases">
        <title>The Genome Sequence of Prevotella oris strain C735.</title>
        <authorList>
            <consortium name="The Broad Institute Genome Sequencing Platform"/>
            <person name="Ward D."/>
            <person name="Feldgarden M."/>
            <person name="Earl A."/>
            <person name="Young S.K."/>
            <person name="Zeng Q."/>
            <person name="Koehrsen M."/>
            <person name="Alvarado L."/>
            <person name="Berlin A."/>
            <person name="Bochicchio J."/>
            <person name="Borenstein D."/>
            <person name="Chapman S.B."/>
            <person name="Chen Z."/>
            <person name="Engels R."/>
            <person name="Freedman E."/>
            <person name="Gellesch M."/>
            <person name="Goldberg J."/>
            <person name="Griggs A."/>
            <person name="Gujja S."/>
            <person name="Heilman E."/>
            <person name="Heiman D."/>
            <person name="Hepburn T."/>
            <person name="Howarth C."/>
            <person name="Jen D."/>
            <person name="Larson L."/>
            <person name="Mehta T."/>
            <person name="Park D."/>
            <person name="Pearson M."/>
            <person name="Roberts A."/>
            <person name="Saif S."/>
            <person name="Shea T."/>
            <person name="Shenoy N."/>
            <person name="Sisk P."/>
            <person name="Stolte C."/>
            <person name="Sykes S."/>
            <person name="Thomson T."/>
            <person name="Walk T."/>
            <person name="White J."/>
            <person name="Yandava C."/>
            <person name="Sibley C.D."/>
            <person name="Field T.R."/>
            <person name="Grinwis M."/>
            <person name="Eshaghurshan C.S."/>
            <person name="Surette M.G."/>
            <person name="Haas B."/>
            <person name="Nusbaum C."/>
            <person name="Birren B."/>
        </authorList>
    </citation>
    <scope>NUCLEOTIDE SEQUENCE [LARGE SCALE GENOMIC DNA]</scope>
    <source>
        <strain evidence="7 8">C735</strain>
    </source>
</reference>
<keyword evidence="3" id="KW-0732">Signal</keyword>
<dbReference type="AlphaFoldDB" id="D7NDU2"/>
<dbReference type="InterPro" id="IPR012944">
    <property type="entry name" value="SusD_RagB_dom"/>
</dbReference>
<dbReference type="SUPFAM" id="SSF48452">
    <property type="entry name" value="TPR-like"/>
    <property type="match status" value="1"/>
</dbReference>
<feature type="domain" description="RagB/SusD" evidence="6">
    <location>
        <begin position="361"/>
        <end position="541"/>
    </location>
</feature>
<dbReference type="HOGENOM" id="CLU_015553_1_2_10"/>
<evidence type="ECO:0000313" key="8">
    <source>
        <dbReference type="Proteomes" id="UP000003805"/>
    </source>
</evidence>
<evidence type="ECO:0000256" key="1">
    <source>
        <dbReference type="ARBA" id="ARBA00004442"/>
    </source>
</evidence>
<dbReference type="Pfam" id="PF07980">
    <property type="entry name" value="SusD_RagB"/>
    <property type="match status" value="1"/>
</dbReference>
<keyword evidence="8" id="KW-1185">Reference proteome</keyword>
<dbReference type="GO" id="GO:0009279">
    <property type="term" value="C:cell outer membrane"/>
    <property type="evidence" value="ECO:0007669"/>
    <property type="project" value="UniProtKB-SubCell"/>
</dbReference>
<dbReference type="InterPro" id="IPR011990">
    <property type="entry name" value="TPR-like_helical_dom_sf"/>
</dbReference>
<proteinExistence type="inferred from homology"/>
<evidence type="ECO:0000313" key="7">
    <source>
        <dbReference type="EMBL" id="EFI48089.1"/>
    </source>
</evidence>
<comment type="similarity">
    <text evidence="2">Belongs to the SusD family.</text>
</comment>
<dbReference type="Gene3D" id="1.25.40.390">
    <property type="match status" value="1"/>
</dbReference>
<evidence type="ECO:0000259" key="6">
    <source>
        <dbReference type="Pfam" id="PF07980"/>
    </source>
</evidence>